<feature type="compositionally biased region" description="Gly residues" evidence="2">
    <location>
        <begin position="91"/>
        <end position="108"/>
    </location>
</feature>
<keyword evidence="5" id="KW-1185">Reference proteome</keyword>
<evidence type="ECO:0000259" key="3">
    <source>
        <dbReference type="PROSITE" id="PS51913"/>
    </source>
</evidence>
<evidence type="ECO:0000256" key="2">
    <source>
        <dbReference type="SAM" id="MobiDB-lite"/>
    </source>
</evidence>
<accession>A0A518BVU7</accession>
<dbReference type="RefSeq" id="WP_145445195.1">
    <property type="nucleotide sequence ID" value="NZ_CP036280.1"/>
</dbReference>
<protein>
    <recommendedName>
        <fullName evidence="3">HTH HARE-type domain-containing protein</fullName>
    </recommendedName>
</protein>
<dbReference type="Proteomes" id="UP000320386">
    <property type="component" value="Chromosome"/>
</dbReference>
<organism evidence="4 5">
    <name type="scientific">Mucisphaera calidilacus</name>
    <dbReference type="NCBI Taxonomy" id="2527982"/>
    <lineage>
        <taxon>Bacteria</taxon>
        <taxon>Pseudomonadati</taxon>
        <taxon>Planctomycetota</taxon>
        <taxon>Phycisphaerae</taxon>
        <taxon>Phycisphaerales</taxon>
        <taxon>Phycisphaeraceae</taxon>
        <taxon>Mucisphaera</taxon>
    </lineage>
</organism>
<evidence type="ECO:0000313" key="5">
    <source>
        <dbReference type="Proteomes" id="UP000320386"/>
    </source>
</evidence>
<dbReference type="InterPro" id="IPR007759">
    <property type="entry name" value="Asxl_HARE-HTH"/>
</dbReference>
<evidence type="ECO:0000256" key="1">
    <source>
        <dbReference type="ARBA" id="ARBA00023163"/>
    </source>
</evidence>
<dbReference type="EMBL" id="CP036280">
    <property type="protein sequence ID" value="QDU71054.1"/>
    <property type="molecule type" value="Genomic_DNA"/>
</dbReference>
<evidence type="ECO:0000313" key="4">
    <source>
        <dbReference type="EMBL" id="QDU71054.1"/>
    </source>
</evidence>
<dbReference type="OrthoDB" id="292347at2"/>
<gene>
    <name evidence="4" type="ORF">Pan265_08990</name>
</gene>
<name>A0A518BVU7_9BACT</name>
<proteinExistence type="predicted"/>
<dbReference type="KEGG" id="mcad:Pan265_08990"/>
<feature type="domain" description="HTH HARE-type" evidence="3">
    <location>
        <begin position="114"/>
        <end position="192"/>
    </location>
</feature>
<sequence length="193" mass="20121">MKKIDVQIGATYLVKVAGNLVPVKIEREHASGYGWEGVSQKTGKTIRIKSPQRLRQRLGDVPATADGPARTTAKAKTRTQRDTGQRAATGGASGGDCGGTSGGAGGDSGGEKQMSLLDAAAHLLSLGTGDDPRAMRCQELVDLAIESRLWSPGKGKTPANTLYAAISREIKVKGDASRFVKAERGKFALASTA</sequence>
<keyword evidence="1" id="KW-0804">Transcription</keyword>
<dbReference type="AlphaFoldDB" id="A0A518BVU7"/>
<reference evidence="4 5" key="1">
    <citation type="submission" date="2019-02" db="EMBL/GenBank/DDBJ databases">
        <title>Deep-cultivation of Planctomycetes and their phenomic and genomic characterization uncovers novel biology.</title>
        <authorList>
            <person name="Wiegand S."/>
            <person name="Jogler M."/>
            <person name="Boedeker C."/>
            <person name="Pinto D."/>
            <person name="Vollmers J."/>
            <person name="Rivas-Marin E."/>
            <person name="Kohn T."/>
            <person name="Peeters S.H."/>
            <person name="Heuer A."/>
            <person name="Rast P."/>
            <person name="Oberbeckmann S."/>
            <person name="Bunk B."/>
            <person name="Jeske O."/>
            <person name="Meyerdierks A."/>
            <person name="Storesund J.E."/>
            <person name="Kallscheuer N."/>
            <person name="Luecker S."/>
            <person name="Lage O.M."/>
            <person name="Pohl T."/>
            <person name="Merkel B.J."/>
            <person name="Hornburger P."/>
            <person name="Mueller R.-W."/>
            <person name="Bruemmer F."/>
            <person name="Labrenz M."/>
            <person name="Spormann A.M."/>
            <person name="Op den Camp H."/>
            <person name="Overmann J."/>
            <person name="Amann R."/>
            <person name="Jetten M.S.M."/>
            <person name="Mascher T."/>
            <person name="Medema M.H."/>
            <person name="Devos D.P."/>
            <person name="Kaster A.-K."/>
            <person name="Ovreas L."/>
            <person name="Rohde M."/>
            <person name="Galperin M.Y."/>
            <person name="Jogler C."/>
        </authorList>
    </citation>
    <scope>NUCLEOTIDE SEQUENCE [LARGE SCALE GENOMIC DNA]</scope>
    <source>
        <strain evidence="4 5">Pan265</strain>
    </source>
</reference>
<dbReference type="GO" id="GO:0006355">
    <property type="term" value="P:regulation of DNA-templated transcription"/>
    <property type="evidence" value="ECO:0007669"/>
    <property type="project" value="InterPro"/>
</dbReference>
<dbReference type="PROSITE" id="PS51913">
    <property type="entry name" value="HTH_HARE"/>
    <property type="match status" value="1"/>
</dbReference>
<dbReference type="Pfam" id="PF05066">
    <property type="entry name" value="HARE-HTH"/>
    <property type="match status" value="1"/>
</dbReference>
<feature type="region of interest" description="Disordered" evidence="2">
    <location>
        <begin position="48"/>
        <end position="112"/>
    </location>
</feature>